<dbReference type="GO" id="GO:0043065">
    <property type="term" value="P:positive regulation of apoptotic process"/>
    <property type="evidence" value="ECO:0007669"/>
    <property type="project" value="TreeGrafter"/>
</dbReference>
<evidence type="ECO:0000256" key="1">
    <source>
        <dbReference type="SAM" id="MobiDB-lite"/>
    </source>
</evidence>
<dbReference type="SMART" id="SM00280">
    <property type="entry name" value="KAZAL"/>
    <property type="match status" value="1"/>
</dbReference>
<evidence type="ECO:0000313" key="4">
    <source>
        <dbReference type="Proteomes" id="UP001488805"/>
    </source>
</evidence>
<feature type="domain" description="Kazal-like" evidence="2">
    <location>
        <begin position="11"/>
        <end position="80"/>
    </location>
</feature>
<dbReference type="Gene3D" id="2.40.10.120">
    <property type="match status" value="1"/>
</dbReference>
<proteinExistence type="predicted"/>
<name>A0AAW1ELF3_ZOAVI</name>
<gene>
    <name evidence="3" type="ORF">VZT92_019541</name>
</gene>
<protein>
    <recommendedName>
        <fullName evidence="2">Kazal-like domain-containing protein</fullName>
    </recommendedName>
</protein>
<evidence type="ECO:0000259" key="2">
    <source>
        <dbReference type="PROSITE" id="PS51465"/>
    </source>
</evidence>
<dbReference type="GO" id="GO:0006508">
    <property type="term" value="P:proteolysis"/>
    <property type="evidence" value="ECO:0007669"/>
    <property type="project" value="TreeGrafter"/>
</dbReference>
<dbReference type="CDD" id="cd00104">
    <property type="entry name" value="KAZAL_FS"/>
    <property type="match status" value="1"/>
</dbReference>
<dbReference type="SUPFAM" id="SSF100895">
    <property type="entry name" value="Kazal-type serine protease inhibitors"/>
    <property type="match status" value="1"/>
</dbReference>
<organism evidence="3 4">
    <name type="scientific">Zoarces viviparus</name>
    <name type="common">Viviparous eelpout</name>
    <name type="synonym">Blennius viviparus</name>
    <dbReference type="NCBI Taxonomy" id="48416"/>
    <lineage>
        <taxon>Eukaryota</taxon>
        <taxon>Metazoa</taxon>
        <taxon>Chordata</taxon>
        <taxon>Craniata</taxon>
        <taxon>Vertebrata</taxon>
        <taxon>Euteleostomi</taxon>
        <taxon>Actinopterygii</taxon>
        <taxon>Neopterygii</taxon>
        <taxon>Teleostei</taxon>
        <taxon>Neoteleostei</taxon>
        <taxon>Acanthomorphata</taxon>
        <taxon>Eupercaria</taxon>
        <taxon>Perciformes</taxon>
        <taxon>Cottioidei</taxon>
        <taxon>Zoarcales</taxon>
        <taxon>Zoarcidae</taxon>
        <taxon>Zoarcinae</taxon>
        <taxon>Zoarces</taxon>
    </lineage>
</organism>
<dbReference type="InterPro" id="IPR036058">
    <property type="entry name" value="Kazal_dom_sf"/>
</dbReference>
<feature type="compositionally biased region" description="Polar residues" evidence="1">
    <location>
        <begin position="144"/>
        <end position="153"/>
    </location>
</feature>
<dbReference type="PROSITE" id="PS51465">
    <property type="entry name" value="KAZAL_2"/>
    <property type="match status" value="1"/>
</dbReference>
<dbReference type="Proteomes" id="UP001488805">
    <property type="component" value="Unassembled WGS sequence"/>
</dbReference>
<dbReference type="Pfam" id="PF07648">
    <property type="entry name" value="Kazal_2"/>
    <property type="match status" value="1"/>
</dbReference>
<evidence type="ECO:0000313" key="3">
    <source>
        <dbReference type="EMBL" id="KAK9523122.1"/>
    </source>
</evidence>
<keyword evidence="4" id="KW-1185">Reference proteome</keyword>
<reference evidence="3 4" key="1">
    <citation type="journal article" date="2024" name="Genome Biol. Evol.">
        <title>Chromosome-level genome assembly of the viviparous eelpout Zoarces viviparus.</title>
        <authorList>
            <person name="Fuhrmann N."/>
            <person name="Brasseur M.V."/>
            <person name="Bakowski C.E."/>
            <person name="Podsiadlowski L."/>
            <person name="Prost S."/>
            <person name="Krehenwinkel H."/>
            <person name="Mayer C."/>
        </authorList>
    </citation>
    <scope>NUCLEOTIDE SEQUENCE [LARGE SCALE GENOMIC DNA]</scope>
    <source>
        <strain evidence="3">NO-MEL_2022_Ind0_liver</strain>
    </source>
</reference>
<dbReference type="PANTHER" id="PTHR22939:SF105">
    <property type="entry name" value="SERINE PROTEASE HTRA4"/>
    <property type="match status" value="1"/>
</dbReference>
<dbReference type="InterPro" id="IPR002350">
    <property type="entry name" value="Kazal_dom"/>
</dbReference>
<feature type="region of interest" description="Disordered" evidence="1">
    <location>
        <begin position="144"/>
        <end position="164"/>
    </location>
</feature>
<dbReference type="PANTHER" id="PTHR22939">
    <property type="entry name" value="SERINE PROTEASE FAMILY S1C HTRA-RELATED"/>
    <property type="match status" value="1"/>
</dbReference>
<dbReference type="GO" id="GO:0004252">
    <property type="term" value="F:serine-type endopeptidase activity"/>
    <property type="evidence" value="ECO:0007669"/>
    <property type="project" value="TreeGrafter"/>
</dbReference>
<sequence length="164" mass="17191">MPVGSGAVAASPVARDCSATPSGGKLGGLRSSCACASSSPVCGSDGRTYPSICRLRAENRRAELGEGPPVILIQRGWCDSGMQHQGSMRNKFNFIADVVNKIIPAVVHLELFQGVPFSSEEVSVSSGSGFLVSEDGWLDPRQCSTYGPQQQAADKSGAEKRFAV</sequence>
<comment type="caution">
    <text evidence="3">The sequence shown here is derived from an EMBL/GenBank/DDBJ whole genome shotgun (WGS) entry which is preliminary data.</text>
</comment>
<dbReference type="AlphaFoldDB" id="A0AAW1ELF3"/>
<dbReference type="EMBL" id="JBCEZU010000221">
    <property type="protein sequence ID" value="KAK9523122.1"/>
    <property type="molecule type" value="Genomic_DNA"/>
</dbReference>
<dbReference type="Gene3D" id="3.30.60.30">
    <property type="match status" value="1"/>
</dbReference>
<dbReference type="GO" id="GO:0012501">
    <property type="term" value="P:programmed cell death"/>
    <property type="evidence" value="ECO:0007669"/>
    <property type="project" value="TreeGrafter"/>
</dbReference>
<accession>A0AAW1ELF3</accession>